<gene>
    <name evidence="1" type="ORF">BISU_2138</name>
</gene>
<protein>
    <submittedName>
        <fullName evidence="1">NADPH:quinone reductase</fullName>
    </submittedName>
</protein>
<keyword evidence="2" id="KW-1185">Reference proteome</keyword>
<dbReference type="RefSeq" id="WP_024463835.1">
    <property type="nucleotide sequence ID" value="NZ_CP062939.1"/>
</dbReference>
<reference evidence="1 2" key="1">
    <citation type="submission" date="2014-03" db="EMBL/GenBank/DDBJ databases">
        <title>Genomics of Bifidobacteria.</title>
        <authorList>
            <person name="Ventura M."/>
            <person name="Milani C."/>
            <person name="Lugli G.A."/>
        </authorList>
    </citation>
    <scope>NUCLEOTIDE SEQUENCE [LARGE SCALE GENOMIC DNA]</scope>
    <source>
        <strain evidence="1 2">LMG 11597</strain>
    </source>
</reference>
<accession>A0A087DTT7</accession>
<dbReference type="AlphaFoldDB" id="A0A087DTT7"/>
<sequence>MKNDLAYQSTDYTCAPATMVNALRYLFDRDEIRPDVLWSIFRASLDLYGPDGSFGGDGTSPDAMLSLVNTFNMYGESGQFPIRARLLRGEDALAGEPDGSGTPLRRAIESGLRNSDANQPTPARNHAGNVSDAGARRVGEAAHIAGPHAAGVARVWSNRMNGHYVLVTGFDAMPDGAPAVRVFDPYKDSKVDGARVRRIEHEPAQANRLIAASLFDSGERVPYVLVNDRYERRVIVIERGESD</sequence>
<evidence type="ECO:0000313" key="1">
    <source>
        <dbReference type="EMBL" id="KFI98937.1"/>
    </source>
</evidence>
<dbReference type="OrthoDB" id="5416005at2"/>
<organism evidence="1 2">
    <name type="scientific">Bifidobacterium subtile</name>
    <dbReference type="NCBI Taxonomy" id="77635"/>
    <lineage>
        <taxon>Bacteria</taxon>
        <taxon>Bacillati</taxon>
        <taxon>Actinomycetota</taxon>
        <taxon>Actinomycetes</taxon>
        <taxon>Bifidobacteriales</taxon>
        <taxon>Bifidobacteriaceae</taxon>
        <taxon>Bifidobacterium</taxon>
    </lineage>
</organism>
<dbReference type="EMBL" id="JGZR01000016">
    <property type="protein sequence ID" value="KFI98937.1"/>
    <property type="molecule type" value="Genomic_DNA"/>
</dbReference>
<proteinExistence type="predicted"/>
<dbReference type="eggNOG" id="ENOG50320SF">
    <property type="taxonomic scope" value="Bacteria"/>
</dbReference>
<dbReference type="Proteomes" id="UP000029055">
    <property type="component" value="Unassembled WGS sequence"/>
</dbReference>
<name>A0A087DTT7_9BIFI</name>
<evidence type="ECO:0000313" key="2">
    <source>
        <dbReference type="Proteomes" id="UP000029055"/>
    </source>
</evidence>
<comment type="caution">
    <text evidence="1">The sequence shown here is derived from an EMBL/GenBank/DDBJ whole genome shotgun (WGS) entry which is preliminary data.</text>
</comment>